<name>A0A239KJ46_EKHLU</name>
<keyword evidence="1" id="KW-0812">Transmembrane</keyword>
<evidence type="ECO:0000313" key="2">
    <source>
        <dbReference type="EMBL" id="SNT17629.1"/>
    </source>
</evidence>
<gene>
    <name evidence="2" type="ORF">SAMN05421640_2670</name>
</gene>
<protein>
    <recommendedName>
        <fullName evidence="4">Acid-resistance membrane protein</fullName>
    </recommendedName>
</protein>
<sequence>MTINQTSSINGFFAILSGLFIVVFSMDPIPAIKYVLIISLFGSCIFSLLTTYKVQGNRIGFMDYWMTAAVSVVYALALVFHVRSLQEFITTSAGFIFLYGLTQIIFAIQALKLKERAYLNIMAIKGIGGLLCLITSALIFGTSILGSEYSLLFIGILQIIIGNSFIDISKYYE</sequence>
<organism evidence="2 3">
    <name type="scientific">Ekhidna lutea</name>
    <dbReference type="NCBI Taxonomy" id="447679"/>
    <lineage>
        <taxon>Bacteria</taxon>
        <taxon>Pseudomonadati</taxon>
        <taxon>Bacteroidota</taxon>
        <taxon>Cytophagia</taxon>
        <taxon>Cytophagales</taxon>
        <taxon>Reichenbachiellaceae</taxon>
        <taxon>Ekhidna</taxon>
    </lineage>
</organism>
<feature type="transmembrane region" description="Helical" evidence="1">
    <location>
        <begin position="64"/>
        <end position="82"/>
    </location>
</feature>
<feature type="transmembrane region" description="Helical" evidence="1">
    <location>
        <begin position="32"/>
        <end position="52"/>
    </location>
</feature>
<dbReference type="EMBL" id="FZPD01000004">
    <property type="protein sequence ID" value="SNT17629.1"/>
    <property type="molecule type" value="Genomic_DNA"/>
</dbReference>
<feature type="transmembrane region" description="Helical" evidence="1">
    <location>
        <begin position="123"/>
        <end position="145"/>
    </location>
</feature>
<accession>A0A239KJ46</accession>
<feature type="transmembrane region" description="Helical" evidence="1">
    <location>
        <begin position="7"/>
        <end position="26"/>
    </location>
</feature>
<feature type="transmembrane region" description="Helical" evidence="1">
    <location>
        <begin position="88"/>
        <end position="111"/>
    </location>
</feature>
<proteinExistence type="predicted"/>
<evidence type="ECO:0000313" key="3">
    <source>
        <dbReference type="Proteomes" id="UP000198393"/>
    </source>
</evidence>
<reference evidence="2 3" key="1">
    <citation type="submission" date="2017-06" db="EMBL/GenBank/DDBJ databases">
        <authorList>
            <person name="Kim H.J."/>
            <person name="Triplett B.A."/>
        </authorList>
    </citation>
    <scope>NUCLEOTIDE SEQUENCE [LARGE SCALE GENOMIC DNA]</scope>
    <source>
        <strain evidence="2 3">DSM 19307</strain>
    </source>
</reference>
<keyword evidence="3" id="KW-1185">Reference proteome</keyword>
<keyword evidence="1" id="KW-0472">Membrane</keyword>
<evidence type="ECO:0008006" key="4">
    <source>
        <dbReference type="Google" id="ProtNLM"/>
    </source>
</evidence>
<dbReference type="Proteomes" id="UP000198393">
    <property type="component" value="Unassembled WGS sequence"/>
</dbReference>
<dbReference type="RefSeq" id="WP_089357358.1">
    <property type="nucleotide sequence ID" value="NZ_FZPD01000004.1"/>
</dbReference>
<dbReference type="AlphaFoldDB" id="A0A239KJ46"/>
<keyword evidence="1" id="KW-1133">Transmembrane helix</keyword>
<feature type="transmembrane region" description="Helical" evidence="1">
    <location>
        <begin position="151"/>
        <end position="168"/>
    </location>
</feature>
<evidence type="ECO:0000256" key="1">
    <source>
        <dbReference type="SAM" id="Phobius"/>
    </source>
</evidence>
<dbReference type="OrthoDB" id="9941757at2"/>